<evidence type="ECO:0000313" key="1">
    <source>
        <dbReference type="EMBL" id="KAJ1898759.1"/>
    </source>
</evidence>
<protein>
    <submittedName>
        <fullName evidence="1">Transcriptional regulator</fullName>
    </submittedName>
</protein>
<dbReference type="Proteomes" id="UP001150581">
    <property type="component" value="Unassembled WGS sequence"/>
</dbReference>
<comment type="caution">
    <text evidence="1">The sequence shown here is derived from an EMBL/GenBank/DDBJ whole genome shotgun (WGS) entry which is preliminary data.</text>
</comment>
<reference evidence="1" key="1">
    <citation type="submission" date="2022-07" db="EMBL/GenBank/DDBJ databases">
        <title>Phylogenomic reconstructions and comparative analyses of Kickxellomycotina fungi.</title>
        <authorList>
            <person name="Reynolds N.K."/>
            <person name="Stajich J.E."/>
            <person name="Barry K."/>
            <person name="Grigoriev I.V."/>
            <person name="Crous P."/>
            <person name="Smith M.E."/>
        </authorList>
    </citation>
    <scope>NUCLEOTIDE SEQUENCE</scope>
    <source>
        <strain evidence="1">Benny 63K</strain>
    </source>
</reference>
<organism evidence="1 2">
    <name type="scientific">Kickxella alabastrina</name>
    <dbReference type="NCBI Taxonomy" id="61397"/>
    <lineage>
        <taxon>Eukaryota</taxon>
        <taxon>Fungi</taxon>
        <taxon>Fungi incertae sedis</taxon>
        <taxon>Zoopagomycota</taxon>
        <taxon>Kickxellomycotina</taxon>
        <taxon>Kickxellomycetes</taxon>
        <taxon>Kickxellales</taxon>
        <taxon>Kickxellaceae</taxon>
        <taxon>Kickxella</taxon>
    </lineage>
</organism>
<accession>A0ACC1IQH0</accession>
<sequence length="493" mass="54155">MSNIRTATINDLRQLREELEQLSAKAGLRASQLDNKRSLHAETKDAVAASTGRVREALQPSTQAPDAGSANSESTQSSLDNTNTPNTDHPANKRVKVIHGVGSRVAVVSDSDHLTAAAAAPGRTNGSSSCSISSSNVDGGGKYFQTANPVESTSVTAAVTAASSGLPKARHSMGTPVQDDFSRVKVTNQVQIQTFMASLEPYFRTISDEDIVFLENLRDPQESYVVPRLGKFYAQTWTEEEVAHFPDHMHGKTRFTAKHLLDSDSRGRAPLPTTSFPGADLVDSDLTLNSARLAPLTERIISALVAERLVQQLSENVGPSDSESDGEVGARQTPLSGDATSLEDRLKRELRYIGILDDGDVDWDARQDDEVSATLRSLQRQLRDQVAVNTRRKERLLPVAREHIGFQEYTQVIDELDKQVEQSYLKRHRLTKSRKRKSAPTKTVALSDNALNAMDRRRRVINAIGHLFPAEKFALPARSVFEGIQPNPEIDMK</sequence>
<dbReference type="EMBL" id="JANBPG010000211">
    <property type="protein sequence ID" value="KAJ1898759.1"/>
    <property type="molecule type" value="Genomic_DNA"/>
</dbReference>
<evidence type="ECO:0000313" key="2">
    <source>
        <dbReference type="Proteomes" id="UP001150581"/>
    </source>
</evidence>
<gene>
    <name evidence="1" type="primary">NGG1_1</name>
    <name evidence="1" type="ORF">LPJ66_002552</name>
</gene>
<name>A0ACC1IQH0_9FUNG</name>
<proteinExistence type="predicted"/>
<keyword evidence="2" id="KW-1185">Reference proteome</keyword>